<keyword evidence="2" id="KW-1185">Reference proteome</keyword>
<name>G7YIE3_CLOSI</name>
<evidence type="ECO:0000313" key="2">
    <source>
        <dbReference type="Proteomes" id="UP000008909"/>
    </source>
</evidence>
<protein>
    <submittedName>
        <fullName evidence="1">Uncharacterized protein</fullName>
    </submittedName>
</protein>
<dbReference type="AlphaFoldDB" id="G7YIE3"/>
<gene>
    <name evidence="1" type="ORF">CLF_108679</name>
</gene>
<evidence type="ECO:0000313" key="1">
    <source>
        <dbReference type="EMBL" id="GAA52726.1"/>
    </source>
</evidence>
<reference evidence="1" key="1">
    <citation type="journal article" date="2011" name="Genome Biol.">
        <title>The draft genome of the carcinogenic human liver fluke Clonorchis sinensis.</title>
        <authorList>
            <person name="Wang X."/>
            <person name="Chen W."/>
            <person name="Huang Y."/>
            <person name="Sun J."/>
            <person name="Men J."/>
            <person name="Liu H."/>
            <person name="Luo F."/>
            <person name="Guo L."/>
            <person name="Lv X."/>
            <person name="Deng C."/>
            <person name="Zhou C."/>
            <person name="Fan Y."/>
            <person name="Li X."/>
            <person name="Huang L."/>
            <person name="Hu Y."/>
            <person name="Liang C."/>
            <person name="Hu X."/>
            <person name="Xu J."/>
            <person name="Yu X."/>
        </authorList>
    </citation>
    <scope>NUCLEOTIDE SEQUENCE [LARGE SCALE GENOMIC DNA]</scope>
    <source>
        <strain evidence="1">Henan</strain>
    </source>
</reference>
<dbReference type="EMBL" id="DF143341">
    <property type="protein sequence ID" value="GAA52726.1"/>
    <property type="molecule type" value="Genomic_DNA"/>
</dbReference>
<feature type="non-terminal residue" evidence="1">
    <location>
        <position position="1"/>
    </location>
</feature>
<proteinExistence type="predicted"/>
<dbReference type="Proteomes" id="UP000008909">
    <property type="component" value="Unassembled WGS sequence"/>
</dbReference>
<reference key="2">
    <citation type="submission" date="2011-10" db="EMBL/GenBank/DDBJ databases">
        <title>The genome and transcriptome sequence of Clonorchis sinensis provide insights into the carcinogenic liver fluke.</title>
        <authorList>
            <person name="Wang X."/>
            <person name="Huang Y."/>
            <person name="Chen W."/>
            <person name="Liu H."/>
            <person name="Guo L."/>
            <person name="Chen Y."/>
            <person name="Luo F."/>
            <person name="Zhou W."/>
            <person name="Sun J."/>
            <person name="Mao Q."/>
            <person name="Liang P."/>
            <person name="Zhou C."/>
            <person name="Tian Y."/>
            <person name="Men J."/>
            <person name="Lv X."/>
            <person name="Huang L."/>
            <person name="Zhou J."/>
            <person name="Hu Y."/>
            <person name="Li R."/>
            <person name="Zhang F."/>
            <person name="Lei H."/>
            <person name="Li X."/>
            <person name="Hu X."/>
            <person name="Liang C."/>
            <person name="Xu J."/>
            <person name="Wu Z."/>
            <person name="Yu X."/>
        </authorList>
    </citation>
    <scope>NUCLEOTIDE SEQUENCE</scope>
    <source>
        <strain>Henan</strain>
    </source>
</reference>
<organism evidence="1 2">
    <name type="scientific">Clonorchis sinensis</name>
    <name type="common">Chinese liver fluke</name>
    <dbReference type="NCBI Taxonomy" id="79923"/>
    <lineage>
        <taxon>Eukaryota</taxon>
        <taxon>Metazoa</taxon>
        <taxon>Spiralia</taxon>
        <taxon>Lophotrochozoa</taxon>
        <taxon>Platyhelminthes</taxon>
        <taxon>Trematoda</taxon>
        <taxon>Digenea</taxon>
        <taxon>Opisthorchiida</taxon>
        <taxon>Opisthorchiata</taxon>
        <taxon>Opisthorchiidae</taxon>
        <taxon>Clonorchis</taxon>
    </lineage>
</organism>
<sequence length="324" mass="36306">LTRFNTKHLQTYVDSLLAAVLRLSDRLVELLAMRDELLMLREASDDFIILLDLIHQRRARASRAALVATARGRMRPKGFGRLKLPWITRSLFGTPASSLSSLSEHSTTINRHTATRIRRPGTIFTKDSDSVALNASSGSVAYYKSLNLHSKQRRPKTQPIAVHRENLVTPKMNGVCHSPAHQQNVSAGVDNSTHHLSAASSDRAHERLLALRKLCHSLAWPNGQPQLSKDKLLIGHFFIRDNVAYVYDDDGDNYDSGVIEADFVLSMCKNLVVQSLFTGQSMLDAGTQMLVRAESLSTVLHQRPHLSSVNEICGHYDQIKYDYR</sequence>
<accession>G7YIE3</accession>